<dbReference type="PANTHER" id="PTHR12810:SF0">
    <property type="entry name" value="SMALL RIBOSOMAL SUBUNIT PROTEIN MS29"/>
    <property type="match status" value="1"/>
</dbReference>
<dbReference type="InterPro" id="IPR019368">
    <property type="entry name" value="Ribosomal_mS29"/>
</dbReference>
<organism evidence="9 10">
    <name type="scientific">Xylona heveae (strain CBS 132557 / TC161)</name>
    <dbReference type="NCBI Taxonomy" id="1328760"/>
    <lineage>
        <taxon>Eukaryota</taxon>
        <taxon>Fungi</taxon>
        <taxon>Dikarya</taxon>
        <taxon>Ascomycota</taxon>
        <taxon>Pezizomycotina</taxon>
        <taxon>Xylonomycetes</taxon>
        <taxon>Xylonales</taxon>
        <taxon>Xylonaceae</taxon>
        <taxon>Xylona</taxon>
    </lineage>
</organism>
<comment type="similarity">
    <text evidence="2">Belongs to the mitochondrion-specific ribosomal protein mS29 family.</text>
</comment>
<evidence type="ECO:0000256" key="5">
    <source>
        <dbReference type="ARBA" id="ARBA00023128"/>
    </source>
</evidence>
<evidence type="ECO:0000256" key="4">
    <source>
        <dbReference type="ARBA" id="ARBA00022980"/>
    </source>
</evidence>
<dbReference type="GO" id="GO:0005763">
    <property type="term" value="C:mitochondrial small ribosomal subunit"/>
    <property type="evidence" value="ECO:0007669"/>
    <property type="project" value="TreeGrafter"/>
</dbReference>
<sequence>MASSSCWRCLLRPQTYASRPSAFLPSTGTTASPFLSRAVTPAIPFSTSSPYNAAKAPAKGGNISRVQAGPPRRGQKSLRIKKKSPVKATTRPPAPGERKAARKRIVLSNTNAVEVQGLKELSPETMVDAQNHGQVLGIPGPVVDQLRAVEAFKTTQAWKLFRQPSTLQTKQSLDLAQQVAKVTDGENGKRTFLRKILTGDKASGKSVLLLQAMAMAFLKGWVVISIPDAQELTIAHTAYSPLRNTEPKQYVQKAYMSELLSRTLRANQPVLNGLQLSQEHPGMPVPLQSNMTLARLAELGAKDADLAWPAFQALWTELSAAPANAPARPPVMLAIDNLAHVMRNSAYRDADFNLIHAHDLAIVNHFVKHLSGEKTLPQGGAIVAATSASNTPLTPTMTLALRQIEARAAGTPEKDLPQPSAWEPVDERVKQVFAARGGIDVHTLSKVSREEARGLLEYYAASGLLRAAVNDSLVAEKWILAGGGIVGELERGAVTMRV</sequence>
<keyword evidence="4 9" id="KW-0689">Ribosomal protein</keyword>
<dbReference type="Pfam" id="PF10236">
    <property type="entry name" value="DAP3"/>
    <property type="match status" value="1"/>
</dbReference>
<keyword evidence="5" id="KW-0496">Mitochondrion</keyword>
<feature type="compositionally biased region" description="Basic residues" evidence="8">
    <location>
        <begin position="73"/>
        <end position="85"/>
    </location>
</feature>
<dbReference type="OrthoDB" id="274828at2759"/>
<dbReference type="GeneID" id="28899195"/>
<evidence type="ECO:0000313" key="9">
    <source>
        <dbReference type="EMBL" id="KZF26817.1"/>
    </source>
</evidence>
<dbReference type="InParanoid" id="A0A165JZA5"/>
<keyword evidence="10" id="KW-1185">Reference proteome</keyword>
<evidence type="ECO:0000256" key="6">
    <source>
        <dbReference type="ARBA" id="ARBA00023274"/>
    </source>
</evidence>
<dbReference type="PANTHER" id="PTHR12810">
    <property type="entry name" value="MITOCHONDRIAL 28S RIBOSOMAL PROTEIN S29"/>
    <property type="match status" value="1"/>
</dbReference>
<proteinExistence type="inferred from homology"/>
<feature type="region of interest" description="Disordered" evidence="8">
    <location>
        <begin position="54"/>
        <end position="101"/>
    </location>
</feature>
<dbReference type="FunCoup" id="A0A165JZA5">
    <property type="interactions" value="88"/>
</dbReference>
<comment type="subcellular location">
    <subcellularLocation>
        <location evidence="1">Mitochondrion</location>
    </subcellularLocation>
</comment>
<reference evidence="9 10" key="1">
    <citation type="journal article" date="2016" name="Fungal Biol.">
        <title>The genome of Xylona heveae provides a window into fungal endophytism.</title>
        <authorList>
            <person name="Gazis R."/>
            <person name="Kuo A."/>
            <person name="Riley R."/>
            <person name="LaButti K."/>
            <person name="Lipzen A."/>
            <person name="Lin J."/>
            <person name="Amirebrahimi M."/>
            <person name="Hesse C.N."/>
            <person name="Spatafora J.W."/>
            <person name="Henrissat B."/>
            <person name="Hainaut M."/>
            <person name="Grigoriev I.V."/>
            <person name="Hibbett D.S."/>
        </authorList>
    </citation>
    <scope>NUCLEOTIDE SEQUENCE [LARGE SCALE GENOMIC DNA]</scope>
    <source>
        <strain evidence="9 10">TC161</strain>
    </source>
</reference>
<keyword evidence="6" id="KW-0687">Ribonucleoprotein</keyword>
<protein>
    <recommendedName>
        <fullName evidence="7">Small ribosomal subunit protein mS29</fullName>
    </recommendedName>
</protein>
<dbReference type="EMBL" id="KV407454">
    <property type="protein sequence ID" value="KZF26817.1"/>
    <property type="molecule type" value="Genomic_DNA"/>
</dbReference>
<dbReference type="STRING" id="1328760.A0A165JZA5"/>
<evidence type="ECO:0000256" key="7">
    <source>
        <dbReference type="ARBA" id="ARBA00035140"/>
    </source>
</evidence>
<dbReference type="GO" id="GO:0003735">
    <property type="term" value="F:structural constituent of ribosome"/>
    <property type="evidence" value="ECO:0007669"/>
    <property type="project" value="TreeGrafter"/>
</dbReference>
<dbReference type="OMA" id="GLAHWMT"/>
<evidence type="ECO:0000256" key="2">
    <source>
        <dbReference type="ARBA" id="ARBA00009863"/>
    </source>
</evidence>
<dbReference type="Proteomes" id="UP000076632">
    <property type="component" value="Unassembled WGS sequence"/>
</dbReference>
<evidence type="ECO:0000256" key="1">
    <source>
        <dbReference type="ARBA" id="ARBA00004173"/>
    </source>
</evidence>
<gene>
    <name evidence="9" type="ORF">L228DRAFT_258187</name>
</gene>
<keyword evidence="3" id="KW-0809">Transit peptide</keyword>
<accession>A0A165JZA5</accession>
<evidence type="ECO:0000313" key="10">
    <source>
        <dbReference type="Proteomes" id="UP000076632"/>
    </source>
</evidence>
<dbReference type="RefSeq" id="XP_018192372.1">
    <property type="nucleotide sequence ID" value="XM_018334058.1"/>
</dbReference>
<name>A0A165JZA5_XYLHT</name>
<evidence type="ECO:0000256" key="3">
    <source>
        <dbReference type="ARBA" id="ARBA00022946"/>
    </source>
</evidence>
<dbReference type="AlphaFoldDB" id="A0A165JZA5"/>
<evidence type="ECO:0000256" key="8">
    <source>
        <dbReference type="SAM" id="MobiDB-lite"/>
    </source>
</evidence>